<gene>
    <name evidence="2" type="ORF">PGLA1383_LOCUS2391</name>
</gene>
<proteinExistence type="predicted"/>
<feature type="chain" id="PRO_5032543344" evidence="1">
    <location>
        <begin position="17"/>
        <end position="486"/>
    </location>
</feature>
<feature type="signal peptide" evidence="1">
    <location>
        <begin position="1"/>
        <end position="16"/>
    </location>
</feature>
<organism evidence="2 3">
    <name type="scientific">Polarella glacialis</name>
    <name type="common">Dinoflagellate</name>
    <dbReference type="NCBI Taxonomy" id="89957"/>
    <lineage>
        <taxon>Eukaryota</taxon>
        <taxon>Sar</taxon>
        <taxon>Alveolata</taxon>
        <taxon>Dinophyceae</taxon>
        <taxon>Suessiales</taxon>
        <taxon>Suessiaceae</taxon>
        <taxon>Polarella</taxon>
    </lineage>
</organism>
<evidence type="ECO:0000256" key="1">
    <source>
        <dbReference type="SAM" id="SignalP"/>
    </source>
</evidence>
<feature type="non-terminal residue" evidence="2">
    <location>
        <position position="1"/>
    </location>
</feature>
<name>A0A813D679_POLGL</name>
<dbReference type="EMBL" id="CAJNNV010000725">
    <property type="protein sequence ID" value="CAE8583424.1"/>
    <property type="molecule type" value="Genomic_DNA"/>
</dbReference>
<comment type="caution">
    <text evidence="2">The sequence shown here is derived from an EMBL/GenBank/DDBJ whole genome shotgun (WGS) entry which is preliminary data.</text>
</comment>
<protein>
    <submittedName>
        <fullName evidence="2">Uncharacterized protein</fullName>
    </submittedName>
</protein>
<evidence type="ECO:0000313" key="3">
    <source>
        <dbReference type="Proteomes" id="UP000654075"/>
    </source>
</evidence>
<evidence type="ECO:0000313" key="2">
    <source>
        <dbReference type="EMBL" id="CAE8583424.1"/>
    </source>
</evidence>
<keyword evidence="1" id="KW-0732">Signal</keyword>
<accession>A0A813D679</accession>
<dbReference type="AlphaFoldDB" id="A0A813D679"/>
<reference evidence="2" key="1">
    <citation type="submission" date="2021-02" db="EMBL/GenBank/DDBJ databases">
        <authorList>
            <person name="Dougan E. K."/>
            <person name="Rhodes N."/>
            <person name="Thang M."/>
            <person name="Chan C."/>
        </authorList>
    </citation>
    <scope>NUCLEOTIDE SEQUENCE</scope>
</reference>
<keyword evidence="3" id="KW-1185">Reference proteome</keyword>
<dbReference type="Proteomes" id="UP000654075">
    <property type="component" value="Unassembled WGS sequence"/>
</dbReference>
<sequence>YTLLVLSLLPHALVAGAPGFQGSTWNCGNSSSTAGAFECHAPAPAHASEESILLQLRLADEKRPIRRRASRFCRDHFESGRVPHPRKPLPIMPIPSARADVLPEFLAVGLPQTGLEAISTALLTLKYSEDQVQSLSDQIVALFDDFFSSGTPASATNAATGLWKIFLASPALKATGGLFHPVLWTGAADGALTEAAALAVKLTLAEPAGSTPYFSLEGNTLTGVLSSFLQFIPILPGQTAKEVFSIWPTNQKGGPVNPFIIITSFDEDGGCSSGNCFDFGNATNYPIVTDPTYFDTVSSLFSGRVVPQCKAHAVIAQVPFWFNFIMTDEMPVVSRKCKSFVLHDEIAADAGTTQSTQNFVNVFFGFVSPLPEEPIPKTQFMGQSVTVVGAITGSASPMFQCTYLPLAQKSIPSGLEMQNVRADRAVFLQRNLDYVDGQLASNLCAPNPRRSKVFCRRAFSKCMRIRRWRKHAICKRAMRRCCIRSN</sequence>